<dbReference type="EMBL" id="LACI01002720">
    <property type="protein sequence ID" value="KJU81388.1"/>
    <property type="molecule type" value="Genomic_DNA"/>
</dbReference>
<protein>
    <recommendedName>
        <fullName evidence="3">Transposase</fullName>
    </recommendedName>
</protein>
<comment type="caution">
    <text evidence="1">The sequence shown here is derived from an EMBL/GenBank/DDBJ whole genome shotgun (WGS) entry which is preliminary data.</text>
</comment>
<evidence type="ECO:0008006" key="3">
    <source>
        <dbReference type="Google" id="ProtNLM"/>
    </source>
</evidence>
<dbReference type="AlphaFoldDB" id="A0A0F3GL37"/>
<proteinExistence type="predicted"/>
<reference evidence="1 2" key="1">
    <citation type="submission" date="2015-02" db="EMBL/GenBank/DDBJ databases">
        <title>Single-cell genomics of uncultivated deep-branching MTB reveals a conserved set of magnetosome genes.</title>
        <authorList>
            <person name="Kolinko S."/>
            <person name="Richter M."/>
            <person name="Glockner F.O."/>
            <person name="Brachmann A."/>
            <person name="Schuler D."/>
        </authorList>
    </citation>
    <scope>NUCLEOTIDE SEQUENCE [LARGE SCALE GENOMIC DNA]</scope>
    <source>
        <strain evidence="1">TM-1</strain>
    </source>
</reference>
<dbReference type="Pfam" id="PF12784">
    <property type="entry name" value="PDDEXK_2"/>
    <property type="match status" value="1"/>
</dbReference>
<sequence length="65" mass="7591">MRFVDVKSDIAFKRIFSNENKKDILISFLNAVLDLSGDREIGDIEIHNCYSFTHEKFMHPDSDAR</sequence>
<gene>
    <name evidence="1" type="ORF">MBAV_006418</name>
</gene>
<keyword evidence="2" id="KW-1185">Reference proteome</keyword>
<organism evidence="1 2">
    <name type="scientific">Candidatus Magnetobacterium bavaricum</name>
    <dbReference type="NCBI Taxonomy" id="29290"/>
    <lineage>
        <taxon>Bacteria</taxon>
        <taxon>Pseudomonadati</taxon>
        <taxon>Nitrospirota</taxon>
        <taxon>Thermodesulfovibrionia</taxon>
        <taxon>Thermodesulfovibrionales</taxon>
        <taxon>Candidatus Magnetobacteriaceae</taxon>
        <taxon>Candidatus Magnetobacterium</taxon>
    </lineage>
</organism>
<evidence type="ECO:0000313" key="2">
    <source>
        <dbReference type="Proteomes" id="UP000033423"/>
    </source>
</evidence>
<name>A0A0F3GL37_9BACT</name>
<dbReference type="Proteomes" id="UP000033423">
    <property type="component" value="Unassembled WGS sequence"/>
</dbReference>
<evidence type="ECO:0000313" key="1">
    <source>
        <dbReference type="EMBL" id="KJU81388.1"/>
    </source>
</evidence>
<accession>A0A0F3GL37</accession>